<proteinExistence type="predicted"/>
<evidence type="ECO:0000259" key="1">
    <source>
        <dbReference type="PROSITE" id="PS50222"/>
    </source>
</evidence>
<protein>
    <recommendedName>
        <fullName evidence="1">EF-hand domain-containing protein</fullName>
    </recommendedName>
</protein>
<dbReference type="InterPro" id="IPR018247">
    <property type="entry name" value="EF_Hand_1_Ca_BS"/>
</dbReference>
<evidence type="ECO:0000313" key="3">
    <source>
        <dbReference type="Proteomes" id="UP001283361"/>
    </source>
</evidence>
<gene>
    <name evidence="2" type="ORF">RRG08_007486</name>
</gene>
<dbReference type="GO" id="GO:0005509">
    <property type="term" value="F:calcium ion binding"/>
    <property type="evidence" value="ECO:0007669"/>
    <property type="project" value="InterPro"/>
</dbReference>
<keyword evidence="3" id="KW-1185">Reference proteome</keyword>
<feature type="non-terminal residue" evidence="2">
    <location>
        <position position="1"/>
    </location>
</feature>
<organism evidence="2 3">
    <name type="scientific">Elysia crispata</name>
    <name type="common">lettuce slug</name>
    <dbReference type="NCBI Taxonomy" id="231223"/>
    <lineage>
        <taxon>Eukaryota</taxon>
        <taxon>Metazoa</taxon>
        <taxon>Spiralia</taxon>
        <taxon>Lophotrochozoa</taxon>
        <taxon>Mollusca</taxon>
        <taxon>Gastropoda</taxon>
        <taxon>Heterobranchia</taxon>
        <taxon>Euthyneura</taxon>
        <taxon>Panpulmonata</taxon>
        <taxon>Sacoglossa</taxon>
        <taxon>Placobranchoidea</taxon>
        <taxon>Plakobranchidae</taxon>
        <taxon>Elysia</taxon>
    </lineage>
</organism>
<reference evidence="2" key="1">
    <citation type="journal article" date="2023" name="G3 (Bethesda)">
        <title>A reference genome for the long-term kleptoplast-retaining sea slug Elysia crispata morphotype clarki.</title>
        <authorList>
            <person name="Eastman K.E."/>
            <person name="Pendleton A.L."/>
            <person name="Shaikh M.A."/>
            <person name="Suttiyut T."/>
            <person name="Ogas R."/>
            <person name="Tomko P."/>
            <person name="Gavelis G."/>
            <person name="Widhalm J.R."/>
            <person name="Wisecaver J.H."/>
        </authorList>
    </citation>
    <scope>NUCLEOTIDE SEQUENCE</scope>
    <source>
        <strain evidence="2">ECLA1</strain>
    </source>
</reference>
<dbReference type="PROSITE" id="PS00018">
    <property type="entry name" value="EF_HAND_1"/>
    <property type="match status" value="1"/>
</dbReference>
<dbReference type="InterPro" id="IPR002048">
    <property type="entry name" value="EF_hand_dom"/>
</dbReference>
<name>A0AAE0Z321_9GAST</name>
<dbReference type="Proteomes" id="UP001283361">
    <property type="component" value="Unassembled WGS sequence"/>
</dbReference>
<accession>A0AAE0Z321</accession>
<sequence>MISASGPSEARRDEYMHTFIQQLINFCETKENLGKNRDCFRPTLAILYREDAWSIGLRPVQLARVLSLNEKLWAEARDDDTNGDGVITEAEMEVLLHRFDTD</sequence>
<dbReference type="EMBL" id="JAWDGP010004791">
    <property type="protein sequence ID" value="KAK3761959.1"/>
    <property type="molecule type" value="Genomic_DNA"/>
</dbReference>
<dbReference type="PROSITE" id="PS50222">
    <property type="entry name" value="EF_HAND_2"/>
    <property type="match status" value="1"/>
</dbReference>
<comment type="caution">
    <text evidence="2">The sequence shown here is derived from an EMBL/GenBank/DDBJ whole genome shotgun (WGS) entry which is preliminary data.</text>
</comment>
<dbReference type="AlphaFoldDB" id="A0AAE0Z321"/>
<evidence type="ECO:0000313" key="2">
    <source>
        <dbReference type="EMBL" id="KAK3761959.1"/>
    </source>
</evidence>
<feature type="domain" description="EF-hand" evidence="1">
    <location>
        <begin position="80"/>
        <end position="102"/>
    </location>
</feature>